<proteinExistence type="predicted"/>
<keyword evidence="4" id="KW-1185">Reference proteome</keyword>
<dbReference type="Proteomes" id="UP000515947">
    <property type="component" value="Chromosome"/>
</dbReference>
<evidence type="ECO:0000256" key="1">
    <source>
        <dbReference type="SAM" id="MobiDB-lite"/>
    </source>
</evidence>
<dbReference type="NCBIfam" id="NF041024">
    <property type="entry name" value="acVLRF1_NCBI"/>
    <property type="match status" value="1"/>
</dbReference>
<dbReference type="Pfam" id="PF18859">
    <property type="entry name" value="acVLRF1"/>
    <property type="match status" value="1"/>
</dbReference>
<protein>
    <recommendedName>
        <fullName evidence="2">Actinobacteria/chloroflexi VLRF1 release factor domain-containing protein</fullName>
    </recommendedName>
</protein>
<dbReference type="InterPro" id="IPR040783">
    <property type="entry name" value="VLRF1"/>
</dbReference>
<accession>A0A7G9RHX4</accession>
<organism evidence="3 4">
    <name type="scientific">Nocardioides mesophilus</name>
    <dbReference type="NCBI Taxonomy" id="433659"/>
    <lineage>
        <taxon>Bacteria</taxon>
        <taxon>Bacillati</taxon>
        <taxon>Actinomycetota</taxon>
        <taxon>Actinomycetes</taxon>
        <taxon>Propionibacteriales</taxon>
        <taxon>Nocardioidaceae</taxon>
        <taxon>Nocardioides</taxon>
    </lineage>
</organism>
<feature type="region of interest" description="Disordered" evidence="1">
    <location>
        <begin position="110"/>
        <end position="132"/>
    </location>
</feature>
<dbReference type="EMBL" id="CP060713">
    <property type="protein sequence ID" value="QNN55199.1"/>
    <property type="molecule type" value="Genomic_DNA"/>
</dbReference>
<feature type="domain" description="Actinobacteria/chloroflexi VLRF1 release factor" evidence="2">
    <location>
        <begin position="83"/>
        <end position="211"/>
    </location>
</feature>
<reference evidence="3 4" key="1">
    <citation type="submission" date="2020-08" db="EMBL/GenBank/DDBJ databases">
        <title>Genome sequence of Nocardioides mesophilus KACC 16243T.</title>
        <authorList>
            <person name="Hyun D.-W."/>
            <person name="Bae J.-W."/>
        </authorList>
    </citation>
    <scope>NUCLEOTIDE SEQUENCE [LARGE SCALE GENOMIC DNA]</scope>
    <source>
        <strain evidence="3 4">KACC 16243</strain>
    </source>
</reference>
<evidence type="ECO:0000313" key="3">
    <source>
        <dbReference type="EMBL" id="QNN55199.1"/>
    </source>
</evidence>
<name>A0A7G9RHX4_9ACTN</name>
<gene>
    <name evidence="3" type="ORF">H9L09_21095</name>
</gene>
<dbReference type="SUPFAM" id="SSF53137">
    <property type="entry name" value="Translational machinery components"/>
    <property type="match status" value="1"/>
</dbReference>
<dbReference type="KEGG" id="nmes:H9L09_21095"/>
<dbReference type="InterPro" id="IPR042226">
    <property type="entry name" value="eFR1_2_sf"/>
</dbReference>
<evidence type="ECO:0000259" key="2">
    <source>
        <dbReference type="Pfam" id="PF18859"/>
    </source>
</evidence>
<sequence>MRRPPAVEGRTVLVPPARVGRWFENFTTRHGESDLRVDRGCLVATAADGAVAEAALPFGASYGGAPDPAAFAAAVAETAAAQTWGLLLVRKGGFAVARVVGDTVAESKVGQRHVQGRTKAGGQSQQRFARRRDNQARQAYEAAAGHAVRILDAGPRLDALVCGGDRQAVEAVLEEPRLAALVARRTGPWLPVPDPRRAVLDQAVLDAVSAAVVVHEPAAAEPG</sequence>
<evidence type="ECO:0000313" key="4">
    <source>
        <dbReference type="Proteomes" id="UP000515947"/>
    </source>
</evidence>
<dbReference type="AlphaFoldDB" id="A0A7G9RHX4"/>
<dbReference type="Gene3D" id="3.30.420.60">
    <property type="entry name" value="eRF1 domain 2"/>
    <property type="match status" value="1"/>
</dbReference>